<proteinExistence type="predicted"/>
<feature type="repeat" description="ANK" evidence="3">
    <location>
        <begin position="668"/>
        <end position="700"/>
    </location>
</feature>
<dbReference type="PROSITE" id="PS50297">
    <property type="entry name" value="ANK_REP_REGION"/>
    <property type="match status" value="6"/>
</dbReference>
<dbReference type="Pfam" id="PF12796">
    <property type="entry name" value="Ank_2"/>
    <property type="match status" value="4"/>
</dbReference>
<evidence type="ECO:0000256" key="4">
    <source>
        <dbReference type="SAM" id="MobiDB-lite"/>
    </source>
</evidence>
<evidence type="ECO:0000256" key="3">
    <source>
        <dbReference type="PROSITE-ProRule" id="PRU00023"/>
    </source>
</evidence>
<name>W7HXJ7_9PEZI</name>
<keyword evidence="2 3" id="KW-0040">ANK repeat</keyword>
<feature type="region of interest" description="Disordered" evidence="4">
    <location>
        <begin position="94"/>
        <end position="176"/>
    </location>
</feature>
<evidence type="ECO:0000256" key="1">
    <source>
        <dbReference type="ARBA" id="ARBA00022737"/>
    </source>
</evidence>
<protein>
    <submittedName>
        <fullName evidence="5">Uncharacterized protein</fullName>
    </submittedName>
</protein>
<dbReference type="Gene3D" id="1.25.40.20">
    <property type="entry name" value="Ankyrin repeat-containing domain"/>
    <property type="match status" value="4"/>
</dbReference>
<dbReference type="Gene3D" id="1.10.238.10">
    <property type="entry name" value="EF-hand"/>
    <property type="match status" value="1"/>
</dbReference>
<dbReference type="OrthoDB" id="20872at2759"/>
<dbReference type="EMBL" id="KI966437">
    <property type="protein sequence ID" value="EWC44643.1"/>
    <property type="molecule type" value="Genomic_DNA"/>
</dbReference>
<dbReference type="AlphaFoldDB" id="W7HXJ7"/>
<dbReference type="HOGENOM" id="CLU_349841_0_0_1"/>
<feature type="compositionally biased region" description="Basic and acidic residues" evidence="4">
    <location>
        <begin position="40"/>
        <end position="49"/>
    </location>
</feature>
<reference evidence="5 6" key="1">
    <citation type="submission" date="2013-05" db="EMBL/GenBank/DDBJ databases">
        <title>Drechslerella stenobrocha genome reveals carnivorous origination and mechanical trapping mechanism of predatory fungi.</title>
        <authorList>
            <person name="Liu X."/>
            <person name="Zhang W."/>
            <person name="Liu K."/>
        </authorList>
    </citation>
    <scope>NUCLEOTIDE SEQUENCE [LARGE SCALE GENOMIC DNA]</scope>
    <source>
        <strain evidence="5 6">248</strain>
    </source>
</reference>
<feature type="repeat" description="ANK" evidence="3">
    <location>
        <begin position="536"/>
        <end position="568"/>
    </location>
</feature>
<feature type="repeat" description="ANK" evidence="3">
    <location>
        <begin position="602"/>
        <end position="634"/>
    </location>
</feature>
<organism evidence="5 6">
    <name type="scientific">Drechslerella stenobrocha 248</name>
    <dbReference type="NCBI Taxonomy" id="1043628"/>
    <lineage>
        <taxon>Eukaryota</taxon>
        <taxon>Fungi</taxon>
        <taxon>Dikarya</taxon>
        <taxon>Ascomycota</taxon>
        <taxon>Pezizomycotina</taxon>
        <taxon>Orbiliomycetes</taxon>
        <taxon>Orbiliales</taxon>
        <taxon>Orbiliaceae</taxon>
        <taxon>Drechslerella</taxon>
    </lineage>
</organism>
<feature type="compositionally biased region" description="Polar residues" evidence="4">
    <location>
        <begin position="118"/>
        <end position="128"/>
    </location>
</feature>
<keyword evidence="6" id="KW-1185">Reference proteome</keyword>
<feature type="repeat" description="ANK" evidence="3">
    <location>
        <begin position="470"/>
        <end position="502"/>
    </location>
</feature>
<evidence type="ECO:0000313" key="6">
    <source>
        <dbReference type="Proteomes" id="UP000024837"/>
    </source>
</evidence>
<feature type="compositionally biased region" description="Low complexity" evidence="4">
    <location>
        <begin position="98"/>
        <end position="113"/>
    </location>
</feature>
<dbReference type="PANTHER" id="PTHR24126">
    <property type="entry name" value="ANKYRIN REPEAT, PH AND SEC7 DOMAIN CONTAINING PROTEIN SECG-RELATED"/>
    <property type="match status" value="1"/>
</dbReference>
<feature type="repeat" description="ANK" evidence="3">
    <location>
        <begin position="503"/>
        <end position="535"/>
    </location>
</feature>
<dbReference type="PROSITE" id="PS50088">
    <property type="entry name" value="ANK_REPEAT"/>
    <property type="match status" value="7"/>
</dbReference>
<feature type="repeat" description="ANK" evidence="3">
    <location>
        <begin position="569"/>
        <end position="601"/>
    </location>
</feature>
<dbReference type="Proteomes" id="UP000024837">
    <property type="component" value="Unassembled WGS sequence"/>
</dbReference>
<gene>
    <name evidence="5" type="ORF">DRE_06632</name>
</gene>
<dbReference type="InterPro" id="IPR002110">
    <property type="entry name" value="Ankyrin_rpt"/>
</dbReference>
<evidence type="ECO:0000313" key="5">
    <source>
        <dbReference type="EMBL" id="EWC44643.1"/>
    </source>
</evidence>
<dbReference type="PRINTS" id="PR01415">
    <property type="entry name" value="ANKYRIN"/>
</dbReference>
<feature type="region of interest" description="Disordered" evidence="4">
    <location>
        <begin position="203"/>
        <end position="266"/>
    </location>
</feature>
<feature type="compositionally biased region" description="Low complexity" evidence="4">
    <location>
        <begin position="145"/>
        <end position="159"/>
    </location>
</feature>
<keyword evidence="1" id="KW-0677">Repeat</keyword>
<feature type="region of interest" description="Disordered" evidence="4">
    <location>
        <begin position="1"/>
        <end position="75"/>
    </location>
</feature>
<sequence>MDNLTWRSPIFTQRAHPEREKPPQRRRRPSFSWRANSVEPPKDRKKFVDQDSQPNAHEEYATAYPPPSPAVEIDGTPVFFDSQKVMTSDIRNIVGSHSKQSSPTTPTSLQTKLRGSRPSLNQPENIPTDQHAYRIGPSSDGPRLSSQSQPSSASSNRSRNTNDESTPRSSSTTVESTYFHELQAPEQAPDSPTILPHANIKFNAPSSVTQGPGGSRNGGTGLPLMHSNWGHHGQTPQSADPTDRRQSSVASSSRIGGSPNPFTGRDLTGALRELVLDQGLVVRLEDGTQIEMGADDVQAAKDILNAWNIYEGSLGGGISHGKAYLCMQSSRLPKELLAEIWDSCQTIVDPPMPLRLDYSLFPEEFIIATHLIQRELQVDMDTLQHLLTMKSPSALQQKSVTNKILINGHSVACPSDVQGILRLFGIPEGGIPPQAVLNRCLYIAASKGFRPAVATFLDWRAEIEAVNTICNRRAIHAACENGHEDSVRILLQRGASVNVKDEDGKTPLHLAAADGSEGIVRMLIQSGANVNAFDDEGDSPLHLAADNGRSNVAALLLRARVKVDICGAGKRSALIRAVSNSHKVTARCLLDEGANIDHRDEMGWTALHYAVRNGNETLTRILLEEGAKIHERTYDEHNAICLAVQYDMKTLVRFLVENGAAINGYGANGMAPIHIAAMMGKEKILSMLLQLGASVNKYTKGSAINSQTALMVAIIQQHEGTIKILLNSPDIDLEAEDRNRSTALHYAAQKGNLYITRLLLEKGPRLEDMNMDGKAPIDLAKDKDVKDLLKAAVKTARLPRKFSI</sequence>
<dbReference type="SUPFAM" id="SSF48403">
    <property type="entry name" value="Ankyrin repeat"/>
    <property type="match status" value="1"/>
</dbReference>
<feature type="compositionally biased region" description="Low complexity" evidence="4">
    <location>
        <begin position="247"/>
        <end position="258"/>
    </location>
</feature>
<feature type="compositionally biased region" description="Polar residues" evidence="4">
    <location>
        <begin position="167"/>
        <end position="176"/>
    </location>
</feature>
<accession>W7HXJ7</accession>
<feature type="repeat" description="ANK" evidence="3">
    <location>
        <begin position="739"/>
        <end position="771"/>
    </location>
</feature>
<dbReference type="PANTHER" id="PTHR24126:SF14">
    <property type="entry name" value="ANK_REP_REGION DOMAIN-CONTAINING PROTEIN"/>
    <property type="match status" value="1"/>
</dbReference>
<evidence type="ECO:0000256" key="2">
    <source>
        <dbReference type="ARBA" id="ARBA00023043"/>
    </source>
</evidence>
<dbReference type="SMART" id="SM00248">
    <property type="entry name" value="ANK"/>
    <property type="match status" value="9"/>
</dbReference>
<dbReference type="InterPro" id="IPR036770">
    <property type="entry name" value="Ankyrin_rpt-contain_sf"/>
</dbReference>
<feature type="compositionally biased region" description="Gly residues" evidence="4">
    <location>
        <begin position="211"/>
        <end position="221"/>
    </location>
</feature>